<evidence type="ECO:0000256" key="6">
    <source>
        <dbReference type="SAM" id="Phobius"/>
    </source>
</evidence>
<dbReference type="InterPro" id="IPR001054">
    <property type="entry name" value="A/G_cyclase"/>
</dbReference>
<dbReference type="eggNOG" id="ENOG502QQYF">
    <property type="taxonomic scope" value="Eukaryota"/>
</dbReference>
<dbReference type="Gene3D" id="1.20.120.350">
    <property type="entry name" value="Voltage-gated potassium channels. Chain C"/>
    <property type="match status" value="1"/>
</dbReference>
<feature type="domain" description="Guanylate cyclase" evidence="7">
    <location>
        <begin position="686"/>
        <end position="848"/>
    </location>
</feature>
<dbReference type="InterPro" id="IPR029787">
    <property type="entry name" value="Nucleotide_cyclase"/>
</dbReference>
<gene>
    <name evidence="8" type="ORF">Bathy03g04720</name>
</gene>
<accession>K8F2F9</accession>
<feature type="region of interest" description="Disordered" evidence="5">
    <location>
        <begin position="62"/>
        <end position="130"/>
    </location>
</feature>
<dbReference type="GeneID" id="19017009"/>
<dbReference type="EMBL" id="FO082276">
    <property type="protein sequence ID" value="CCO15723.1"/>
    <property type="molecule type" value="Genomic_DNA"/>
</dbReference>
<keyword evidence="4 6" id="KW-0472">Membrane</keyword>
<keyword evidence="2 6" id="KW-0812">Transmembrane</keyword>
<dbReference type="PANTHER" id="PTHR43336:SF3">
    <property type="entry name" value="GUANYLATE CYCLASE DOMAIN-CONTAINING PROTEIN"/>
    <property type="match status" value="1"/>
</dbReference>
<evidence type="ECO:0000259" key="7">
    <source>
        <dbReference type="PROSITE" id="PS50125"/>
    </source>
</evidence>
<dbReference type="PROSITE" id="PS50125">
    <property type="entry name" value="GUANYLATE_CYCLASE_2"/>
    <property type="match status" value="1"/>
</dbReference>
<feature type="transmembrane region" description="Helical" evidence="6">
    <location>
        <begin position="216"/>
        <end position="234"/>
    </location>
</feature>
<dbReference type="SUPFAM" id="SSF81324">
    <property type="entry name" value="Voltage-gated potassium channels"/>
    <property type="match status" value="1"/>
</dbReference>
<dbReference type="KEGG" id="bpg:Bathy03g04720"/>
<dbReference type="InterPro" id="IPR027359">
    <property type="entry name" value="Volt_channel_dom_sf"/>
</dbReference>
<dbReference type="Gene3D" id="3.30.70.1230">
    <property type="entry name" value="Nucleotide cyclase"/>
    <property type="match status" value="1"/>
</dbReference>
<feature type="transmembrane region" description="Helical" evidence="6">
    <location>
        <begin position="421"/>
        <end position="440"/>
    </location>
</feature>
<feature type="compositionally biased region" description="Basic and acidic residues" evidence="5">
    <location>
        <begin position="62"/>
        <end position="72"/>
    </location>
</feature>
<comment type="subcellular location">
    <subcellularLocation>
        <location evidence="1">Membrane</location>
        <topology evidence="1">Multi-pass membrane protein</topology>
    </subcellularLocation>
</comment>
<feature type="compositionally biased region" description="Polar residues" evidence="5">
    <location>
        <begin position="77"/>
        <end position="86"/>
    </location>
</feature>
<feature type="transmembrane region" description="Helical" evidence="6">
    <location>
        <begin position="189"/>
        <end position="209"/>
    </location>
</feature>
<keyword evidence="9" id="KW-1185">Reference proteome</keyword>
<dbReference type="OrthoDB" id="497183at2759"/>
<organism evidence="8 9">
    <name type="scientific">Bathycoccus prasinos</name>
    <dbReference type="NCBI Taxonomy" id="41875"/>
    <lineage>
        <taxon>Eukaryota</taxon>
        <taxon>Viridiplantae</taxon>
        <taxon>Chlorophyta</taxon>
        <taxon>Mamiellophyceae</taxon>
        <taxon>Mamiellales</taxon>
        <taxon>Bathycoccaceae</taxon>
        <taxon>Bathycoccus</taxon>
    </lineage>
</organism>
<proteinExistence type="predicted"/>
<dbReference type="CDD" id="cd07302">
    <property type="entry name" value="CHD"/>
    <property type="match status" value="1"/>
</dbReference>
<dbReference type="RefSeq" id="XP_007514286.1">
    <property type="nucleotide sequence ID" value="XM_007514224.1"/>
</dbReference>
<dbReference type="STRING" id="41875.K8F2F9"/>
<dbReference type="Proteomes" id="UP000198341">
    <property type="component" value="Chromosome 3"/>
</dbReference>
<dbReference type="GO" id="GO:0016020">
    <property type="term" value="C:membrane"/>
    <property type="evidence" value="ECO:0007669"/>
    <property type="project" value="UniProtKB-SubCell"/>
</dbReference>
<evidence type="ECO:0000313" key="8">
    <source>
        <dbReference type="EMBL" id="CCO15723.1"/>
    </source>
</evidence>
<dbReference type="AlphaFoldDB" id="K8F2F9"/>
<feature type="transmembrane region" description="Helical" evidence="6">
    <location>
        <begin position="570"/>
        <end position="590"/>
    </location>
</feature>
<sequence>MDSSLRAVTVETPSVQEQEYIDDDAIKRLSTSRGRRSVTFADASTQGGFEDQRVNNAMQLEEKTVDDHDEKQKSKRNAMNTMSSFTRRALGSRASMVEITTGGERGGEEEEDLKREKKEREHQKLSSSSSYYSQSHFSSWRTFRRRGKEVCRKILDNKCTSIFMTLATIWALFGDDVRVLAFPMEYDEIFVGVAIALIVLFALETTMSCFAKGKKYVFGFYFWLDVVACLSLFMDVPEFMAFVGMDPCEGTDSYGTGLEGEAYDERYGTKSENSGDIARAGRASRAGTRAGRLVRVVRLIRVVKLYSSLQQKKNAEAQKERRASIARSSMISSASSISSSIHNQDIREEMLQVRKSSVQSLESVNSSSTGVSAKGSGGDFETPLVKKNSLTQAEEFDDMSDDDLEQSRVGERLSELSTRRVIIGVLLMLFMMPIFAADFFDAGETNTLIDGGLKIVHDSARFDPNDDQARLGFFQALNRYYEDTGEKMYRLVINGTSYEQNGNFSNSIGALNDDDPLSYLYLNLSGVQYPKLRCEAFEFAMYSGDGENEQYDKLSFAFFDVSKVYKLQSVLNIAKTIFVCIVLLLGALLFSKDANVLVLRPIERMVLKVQAMAANPLTKFSIRPHDDELESEGEQLETRMLENSIARICSLLSVGFGEAGTEVIAENMKRGGEINPMIPGRKVVAIFGFCDIRQFTDSTEVLQEEVMEYVNTIGKIVHMEAHLHGGSANKNIGDAFLLVWKFPPNITTRDVELASEGLLKDEEKLFVLEQIADGALVSFLAVMAGLRRSAKLSSYKSNKKLNKRMPNFQTQMGFGLHVGWAIEGAIGSEYKVDASYLSPNVNISARLEAATKQFKTPLLFTGQFANILSESTRTKCRQIDHVTVKGSEQPLKLYTCDVDVEAIPVPTQEEILSGRSYEDETNSFQLYENPFLEHPDVALMRKRVSKEFLTDFERAFQKYERGEWNEARNLLQKIKKRVSHNGEEIEDGPTKSLLAVMERTNYRAPNDWSGFRALTEK</sequence>
<feature type="transmembrane region" description="Helical" evidence="6">
    <location>
        <begin position="154"/>
        <end position="173"/>
    </location>
</feature>
<feature type="compositionally biased region" description="Basic and acidic residues" evidence="5">
    <location>
        <begin position="112"/>
        <end position="124"/>
    </location>
</feature>
<evidence type="ECO:0000256" key="3">
    <source>
        <dbReference type="ARBA" id="ARBA00022989"/>
    </source>
</evidence>
<reference evidence="8 9" key="1">
    <citation type="submission" date="2011-10" db="EMBL/GenBank/DDBJ databases">
        <authorList>
            <person name="Genoscope - CEA"/>
        </authorList>
    </citation>
    <scope>NUCLEOTIDE SEQUENCE [LARGE SCALE GENOMIC DNA]</scope>
    <source>
        <strain evidence="8 9">RCC 1105</strain>
    </source>
</reference>
<evidence type="ECO:0000256" key="1">
    <source>
        <dbReference type="ARBA" id="ARBA00004141"/>
    </source>
</evidence>
<dbReference type="GO" id="GO:0009190">
    <property type="term" value="P:cyclic nucleotide biosynthetic process"/>
    <property type="evidence" value="ECO:0007669"/>
    <property type="project" value="InterPro"/>
</dbReference>
<dbReference type="SUPFAM" id="SSF55073">
    <property type="entry name" value="Nucleotide cyclase"/>
    <property type="match status" value="1"/>
</dbReference>
<dbReference type="PANTHER" id="PTHR43336">
    <property type="entry name" value="OXYGEN SENSOR HISTIDINE KINASE RESPONSE REGULATOR DEVS/DOSS"/>
    <property type="match status" value="1"/>
</dbReference>
<feature type="region of interest" description="Disordered" evidence="5">
    <location>
        <begin position="364"/>
        <end position="384"/>
    </location>
</feature>
<evidence type="ECO:0000256" key="5">
    <source>
        <dbReference type="SAM" id="MobiDB-lite"/>
    </source>
</evidence>
<keyword evidence="3 6" id="KW-1133">Transmembrane helix</keyword>
<dbReference type="GO" id="GO:0035556">
    <property type="term" value="P:intracellular signal transduction"/>
    <property type="evidence" value="ECO:0007669"/>
    <property type="project" value="InterPro"/>
</dbReference>
<name>K8F2F9_9CHLO</name>
<evidence type="ECO:0000256" key="4">
    <source>
        <dbReference type="ARBA" id="ARBA00023136"/>
    </source>
</evidence>
<protein>
    <recommendedName>
        <fullName evidence="7">Guanylate cyclase domain-containing protein</fullName>
    </recommendedName>
</protein>
<evidence type="ECO:0000313" key="9">
    <source>
        <dbReference type="Proteomes" id="UP000198341"/>
    </source>
</evidence>
<evidence type="ECO:0000256" key="2">
    <source>
        <dbReference type="ARBA" id="ARBA00022692"/>
    </source>
</evidence>